<dbReference type="EMBL" id="DQVM01000052">
    <property type="protein sequence ID" value="HIQ29494.1"/>
    <property type="molecule type" value="Genomic_DNA"/>
</dbReference>
<dbReference type="InterPro" id="IPR008928">
    <property type="entry name" value="6-hairpin_glycosidase_sf"/>
</dbReference>
<dbReference type="Gene3D" id="3.40.30.10">
    <property type="entry name" value="Glutaredoxin"/>
    <property type="match status" value="1"/>
</dbReference>
<feature type="domain" description="Spermatogenesis-associated protein 20-like TRX" evidence="1">
    <location>
        <begin position="2"/>
        <end position="163"/>
    </location>
</feature>
<dbReference type="GO" id="GO:0005975">
    <property type="term" value="P:carbohydrate metabolic process"/>
    <property type="evidence" value="ECO:0007669"/>
    <property type="project" value="InterPro"/>
</dbReference>
<proteinExistence type="predicted"/>
<dbReference type="InterPro" id="IPR012341">
    <property type="entry name" value="6hp_glycosidase-like_sf"/>
</dbReference>
<protein>
    <submittedName>
        <fullName evidence="2">Thioredoxin domain-containing protein</fullName>
    </submittedName>
</protein>
<organism evidence="2 3">
    <name type="scientific">Caldiarchaeum subterraneum</name>
    <dbReference type="NCBI Taxonomy" id="311458"/>
    <lineage>
        <taxon>Archaea</taxon>
        <taxon>Nitrososphaerota</taxon>
        <taxon>Candidatus Caldarchaeales</taxon>
        <taxon>Candidatus Caldarchaeaceae</taxon>
        <taxon>Candidatus Caldarchaeum</taxon>
    </lineage>
</organism>
<comment type="caution">
    <text evidence="2">The sequence shown here is derived from an EMBL/GenBank/DDBJ whole genome shotgun (WGS) entry which is preliminary data.</text>
</comment>
<evidence type="ECO:0000313" key="3">
    <source>
        <dbReference type="Proteomes" id="UP000608579"/>
    </source>
</evidence>
<dbReference type="InterPro" id="IPR024705">
    <property type="entry name" value="Ssp411"/>
</dbReference>
<sequence length="680" mass="77104">MPNRLINEKSPYLLKHAHNPVDWYPWGEEAFERARREDKPILLSIGYATCHWCSVMERESFENEEIAKIINENFIAVKVDREERPDVDEVYMKAVQLMTGSGGWPLTVFLTPDLKPFYGGTYFPPRRRGGLPGFDEVLKAVAQAWRTRREEIIKSAEELNSTVKQLYTHVKHSGELSTEPYETAFDSLVTAYDNAYGGFGGAPKFPMPVYLFFLHHYSWRRRSTLALSMASHTLARIAAGGIHDHLAGGFHRYSTDRYWLVPHFEKMLYDNALLARAYLENGILTGDGDMLDTAAKTLEWMLREMRSREGGFYSAVDADTPEGEGFYYTWTREEIINLLGGDLGRLVCRYYGVSGEGNFEAGRNVLSVGWSLEALARDEGLKPEELRGRIQEANKRLLEAREKRTKPAVDDKILTSWNGLAISSLSLGYKVLGRRRYLEAAEQAAGFILRNLTGGSGLLRRYREGEAAIPANLEDYAFLIEGLINLYEACYDVKWLEKAVELAEEMIKRLWDPSGGGFFFKSEAEETPMVIKECRDGVTPSGNSAAVICLIKLSEYTGRVEYLEKAEETLKLFWRTISNDPAGHTYALLGLDLLLSPRREVVVVGDELDMYRKALAGRYMPDTVSMLLSDDMLGDVSRIFKLAEGREVKNGKTTAYVCRNFTCKLPTNSYEEFIKQIEEA</sequence>
<dbReference type="Pfam" id="PF03190">
    <property type="entry name" value="Thioredox_DsbH"/>
    <property type="match status" value="1"/>
</dbReference>
<accession>A0A833EBQ0</accession>
<dbReference type="InterPro" id="IPR004879">
    <property type="entry name" value="Ssp411-like_TRX"/>
</dbReference>
<dbReference type="SUPFAM" id="SSF52833">
    <property type="entry name" value="Thioredoxin-like"/>
    <property type="match status" value="1"/>
</dbReference>
<evidence type="ECO:0000259" key="1">
    <source>
        <dbReference type="Pfam" id="PF03190"/>
    </source>
</evidence>
<name>A0A833EBQ0_CALS0</name>
<dbReference type="InterPro" id="IPR036249">
    <property type="entry name" value="Thioredoxin-like_sf"/>
</dbReference>
<dbReference type="PIRSF" id="PIRSF006402">
    <property type="entry name" value="UCP006402_thioredoxin"/>
    <property type="match status" value="1"/>
</dbReference>
<dbReference type="AlphaFoldDB" id="A0A833EBQ0"/>
<dbReference type="Proteomes" id="UP000608579">
    <property type="component" value="Unassembled WGS sequence"/>
</dbReference>
<dbReference type="CDD" id="cd02955">
    <property type="entry name" value="SSP411"/>
    <property type="match status" value="1"/>
</dbReference>
<gene>
    <name evidence="2" type="ORF">EYH45_02910</name>
</gene>
<dbReference type="PANTHER" id="PTHR42899">
    <property type="entry name" value="SPERMATOGENESIS-ASSOCIATED PROTEIN 20"/>
    <property type="match status" value="1"/>
</dbReference>
<dbReference type="SUPFAM" id="SSF48208">
    <property type="entry name" value="Six-hairpin glycosidases"/>
    <property type="match status" value="1"/>
</dbReference>
<evidence type="ECO:0000313" key="2">
    <source>
        <dbReference type="EMBL" id="HIQ29494.1"/>
    </source>
</evidence>
<dbReference type="PANTHER" id="PTHR42899:SF1">
    <property type="entry name" value="SPERMATOGENESIS-ASSOCIATED PROTEIN 20"/>
    <property type="match status" value="1"/>
</dbReference>
<reference evidence="2" key="1">
    <citation type="journal article" date="2020" name="ISME J.">
        <title>Gammaproteobacteria mediating utilization of methyl-, sulfur- and petroleum organic compounds in deep ocean hydrothermal plumes.</title>
        <authorList>
            <person name="Zhou Z."/>
            <person name="Liu Y."/>
            <person name="Pan J."/>
            <person name="Cron B.R."/>
            <person name="Toner B.M."/>
            <person name="Anantharaman K."/>
            <person name="Breier J.A."/>
            <person name="Dick G.J."/>
            <person name="Li M."/>
        </authorList>
    </citation>
    <scope>NUCLEOTIDE SEQUENCE</scope>
    <source>
        <strain evidence="2">SZUA-1515</strain>
    </source>
</reference>
<dbReference type="Gene3D" id="1.50.10.10">
    <property type="match status" value="1"/>
</dbReference>